<evidence type="ECO:0000313" key="3">
    <source>
        <dbReference type="Proteomes" id="UP000007322"/>
    </source>
</evidence>
<keyword evidence="1" id="KW-0732">Signal</keyword>
<dbReference type="InParanoid" id="G2QAR4"/>
<dbReference type="RefSeq" id="XP_003661151.1">
    <property type="nucleotide sequence ID" value="XM_003661103.1"/>
</dbReference>
<evidence type="ECO:0000256" key="1">
    <source>
        <dbReference type="SAM" id="SignalP"/>
    </source>
</evidence>
<evidence type="ECO:0000313" key="2">
    <source>
        <dbReference type="EMBL" id="AEO55906.1"/>
    </source>
</evidence>
<sequence length="72" mass="8553">MLLVQPFFVLFFFLFLFWLFHVSRADTLRLDPTGYNVCKRAVEIRLSSGAWFVWQVSANRSWMFTSFARALP</sequence>
<evidence type="ECO:0008006" key="4">
    <source>
        <dbReference type="Google" id="ProtNLM"/>
    </source>
</evidence>
<dbReference type="Proteomes" id="UP000007322">
    <property type="component" value="Chromosome 2"/>
</dbReference>
<feature type="signal peptide" evidence="1">
    <location>
        <begin position="1"/>
        <end position="25"/>
    </location>
</feature>
<feature type="chain" id="PRO_5003436238" description="Secreted protein" evidence="1">
    <location>
        <begin position="26"/>
        <end position="72"/>
    </location>
</feature>
<proteinExistence type="predicted"/>
<accession>G2QAR4</accession>
<gene>
    <name evidence="2" type="ORF">MYCTH_2300219</name>
</gene>
<organism evidence="2 3">
    <name type="scientific">Thermothelomyces thermophilus (strain ATCC 42464 / BCRC 31852 / DSM 1799)</name>
    <name type="common">Sporotrichum thermophile</name>
    <dbReference type="NCBI Taxonomy" id="573729"/>
    <lineage>
        <taxon>Eukaryota</taxon>
        <taxon>Fungi</taxon>
        <taxon>Dikarya</taxon>
        <taxon>Ascomycota</taxon>
        <taxon>Pezizomycotina</taxon>
        <taxon>Sordariomycetes</taxon>
        <taxon>Sordariomycetidae</taxon>
        <taxon>Sordariales</taxon>
        <taxon>Chaetomiaceae</taxon>
        <taxon>Thermothelomyces</taxon>
    </lineage>
</organism>
<protein>
    <recommendedName>
        <fullName evidence="4">Secreted protein</fullName>
    </recommendedName>
</protein>
<dbReference type="KEGG" id="mtm:MYCTH_2300219"/>
<keyword evidence="3" id="KW-1185">Reference proteome</keyword>
<reference evidence="2 3" key="1">
    <citation type="journal article" date="2011" name="Nat. Biotechnol.">
        <title>Comparative genomic analysis of the thermophilic biomass-degrading fungi Myceliophthora thermophila and Thielavia terrestris.</title>
        <authorList>
            <person name="Berka R.M."/>
            <person name="Grigoriev I.V."/>
            <person name="Otillar R."/>
            <person name="Salamov A."/>
            <person name="Grimwood J."/>
            <person name="Reid I."/>
            <person name="Ishmael N."/>
            <person name="John T."/>
            <person name="Darmond C."/>
            <person name="Moisan M.-C."/>
            <person name="Henrissat B."/>
            <person name="Coutinho P.M."/>
            <person name="Lombard V."/>
            <person name="Natvig D.O."/>
            <person name="Lindquist E."/>
            <person name="Schmutz J."/>
            <person name="Lucas S."/>
            <person name="Harris P."/>
            <person name="Powlowski J."/>
            <person name="Bellemare A."/>
            <person name="Taylor D."/>
            <person name="Butler G."/>
            <person name="de Vries R.P."/>
            <person name="Allijn I.E."/>
            <person name="van den Brink J."/>
            <person name="Ushinsky S."/>
            <person name="Storms R."/>
            <person name="Powell A.J."/>
            <person name="Paulsen I.T."/>
            <person name="Elbourne L.D.H."/>
            <person name="Baker S.E."/>
            <person name="Magnuson J."/>
            <person name="LaBoissiere S."/>
            <person name="Clutterbuck A.J."/>
            <person name="Martinez D."/>
            <person name="Wogulis M."/>
            <person name="de Leon A.L."/>
            <person name="Rey M.W."/>
            <person name="Tsang A."/>
        </authorList>
    </citation>
    <scope>NUCLEOTIDE SEQUENCE [LARGE SCALE GENOMIC DNA]</scope>
    <source>
        <strain evidence="3">ATCC 42464 / BCRC 31852 / DSM 1799</strain>
    </source>
</reference>
<name>G2QAR4_THET4</name>
<dbReference type="VEuPathDB" id="FungiDB:MYCTH_2300219"/>
<dbReference type="HOGENOM" id="CLU_2723976_0_0_1"/>
<dbReference type="AlphaFoldDB" id="G2QAR4"/>
<dbReference type="GeneID" id="11511830"/>
<dbReference type="EMBL" id="CP003003">
    <property type="protein sequence ID" value="AEO55906.1"/>
    <property type="molecule type" value="Genomic_DNA"/>
</dbReference>